<dbReference type="PANTHER" id="PTHR43200:SF6">
    <property type="entry name" value="3'(2'),5'-BISPHOSPHATE NUCLEOTIDASE"/>
    <property type="match status" value="1"/>
</dbReference>
<keyword evidence="4 10" id="KW-0479">Metal-binding</keyword>
<evidence type="ECO:0000256" key="4">
    <source>
        <dbReference type="ARBA" id="ARBA00022723"/>
    </source>
</evidence>
<dbReference type="PROSITE" id="PS00629">
    <property type="entry name" value="IMP_1"/>
    <property type="match status" value="1"/>
</dbReference>
<evidence type="ECO:0000256" key="7">
    <source>
        <dbReference type="ARBA" id="ARBA00044466"/>
    </source>
</evidence>
<evidence type="ECO:0000256" key="1">
    <source>
        <dbReference type="ARBA" id="ARBA00001946"/>
    </source>
</evidence>
<dbReference type="InterPro" id="IPR020583">
    <property type="entry name" value="Inositol_monoP_metal-BS"/>
</dbReference>
<feature type="binding site" evidence="10">
    <location>
        <position position="144"/>
    </location>
    <ligand>
        <name>Mg(2+)</name>
        <dbReference type="ChEBI" id="CHEBI:18420"/>
        <label>1</label>
        <note>catalytic</note>
    </ligand>
</feature>
<evidence type="ECO:0000313" key="11">
    <source>
        <dbReference type="EMBL" id="OJT11711.1"/>
    </source>
</evidence>
<comment type="caution">
    <text evidence="11">The sequence shown here is derived from an EMBL/GenBank/DDBJ whole genome shotgun (WGS) entry which is preliminary data.</text>
</comment>
<dbReference type="InterPro" id="IPR006239">
    <property type="entry name" value="DPNP"/>
</dbReference>
<dbReference type="CDD" id="cd01517">
    <property type="entry name" value="PAP_phosphatase"/>
    <property type="match status" value="1"/>
</dbReference>
<evidence type="ECO:0000256" key="6">
    <source>
        <dbReference type="ARBA" id="ARBA00022842"/>
    </source>
</evidence>
<dbReference type="PANTHER" id="PTHR43200">
    <property type="entry name" value="PHOSPHATASE"/>
    <property type="match status" value="1"/>
</dbReference>
<comment type="cofactor">
    <cofactor evidence="1 10">
        <name>Mg(2+)</name>
        <dbReference type="ChEBI" id="CHEBI:18420"/>
    </cofactor>
</comment>
<comment type="catalytic activity">
    <reaction evidence="8">
        <text>adenosine 3',5'-bisphosphate + H2O = AMP + phosphate</text>
        <dbReference type="Rhea" id="RHEA:10040"/>
        <dbReference type="ChEBI" id="CHEBI:15377"/>
        <dbReference type="ChEBI" id="CHEBI:43474"/>
        <dbReference type="ChEBI" id="CHEBI:58343"/>
        <dbReference type="ChEBI" id="CHEBI:456215"/>
        <dbReference type="EC" id="3.1.3.7"/>
    </reaction>
    <physiologicalReaction direction="left-to-right" evidence="8">
        <dbReference type="Rhea" id="RHEA:10041"/>
    </physiologicalReaction>
</comment>
<dbReference type="GO" id="GO:0046872">
    <property type="term" value="F:metal ion binding"/>
    <property type="evidence" value="ECO:0007669"/>
    <property type="project" value="UniProtKB-KW"/>
</dbReference>
<feature type="binding site" evidence="10">
    <location>
        <position position="147"/>
    </location>
    <ligand>
        <name>Mg(2+)</name>
        <dbReference type="ChEBI" id="CHEBI:18420"/>
        <label>1</label>
        <note>catalytic</note>
    </ligand>
</feature>
<dbReference type="AlphaFoldDB" id="A0A1M2VVT5"/>
<dbReference type="GO" id="GO:0046854">
    <property type="term" value="P:phosphatidylinositol phosphate biosynthetic process"/>
    <property type="evidence" value="ECO:0007669"/>
    <property type="project" value="InterPro"/>
</dbReference>
<dbReference type="STRING" id="154538.A0A1M2VVT5"/>
<dbReference type="InterPro" id="IPR051090">
    <property type="entry name" value="Inositol_monoP_superfamily"/>
</dbReference>
<reference evidence="11 12" key="1">
    <citation type="submission" date="2016-10" db="EMBL/GenBank/DDBJ databases">
        <title>Genome sequence of the basidiomycete white-rot fungus Trametes pubescens.</title>
        <authorList>
            <person name="Makela M.R."/>
            <person name="Granchi Z."/>
            <person name="Peng M."/>
            <person name="De Vries R.P."/>
            <person name="Grigoriev I."/>
            <person name="Riley R."/>
            <person name="Hilden K."/>
        </authorList>
    </citation>
    <scope>NUCLEOTIDE SEQUENCE [LARGE SCALE GENOMIC DNA]</scope>
    <source>
        <strain evidence="11 12">FBCC735</strain>
    </source>
</reference>
<dbReference type="GO" id="GO:0008441">
    <property type="term" value="F:3'(2'),5'-bisphosphate nucleotidase activity"/>
    <property type="evidence" value="ECO:0007669"/>
    <property type="project" value="UniProtKB-EC"/>
</dbReference>
<dbReference type="EMBL" id="MNAD01000587">
    <property type="protein sequence ID" value="OJT11711.1"/>
    <property type="molecule type" value="Genomic_DNA"/>
</dbReference>
<dbReference type="Gene3D" id="3.30.540.10">
    <property type="entry name" value="Fructose-1,6-Bisphosphatase, subunit A, domain 1"/>
    <property type="match status" value="1"/>
</dbReference>
<dbReference type="InterPro" id="IPR020550">
    <property type="entry name" value="Inositol_monophosphatase_CS"/>
</dbReference>
<dbReference type="NCBIfam" id="TIGR01330">
    <property type="entry name" value="bisphos_HAL2"/>
    <property type="match status" value="1"/>
</dbReference>
<comment type="catalytic activity">
    <reaction evidence="7">
        <text>adenosine 2',5'-bisphosphate + H2O = AMP + phosphate</text>
        <dbReference type="Rhea" id="RHEA:77643"/>
        <dbReference type="ChEBI" id="CHEBI:15377"/>
        <dbReference type="ChEBI" id="CHEBI:43474"/>
        <dbReference type="ChEBI" id="CHEBI:194156"/>
        <dbReference type="ChEBI" id="CHEBI:456215"/>
        <dbReference type="EC" id="3.1.3.7"/>
    </reaction>
    <physiologicalReaction direction="left-to-right" evidence="7">
        <dbReference type="Rhea" id="RHEA:77644"/>
    </physiologicalReaction>
</comment>
<dbReference type="OrthoDB" id="411145at2759"/>
<proteinExistence type="inferred from homology"/>
<dbReference type="Gene3D" id="3.40.190.80">
    <property type="match status" value="1"/>
</dbReference>
<feature type="binding site" evidence="10">
    <location>
        <position position="72"/>
    </location>
    <ligand>
        <name>Mg(2+)</name>
        <dbReference type="ChEBI" id="CHEBI:18420"/>
        <label>1</label>
        <note>catalytic</note>
    </ligand>
</feature>
<protein>
    <recommendedName>
        <fullName evidence="3">3'(2'),5'-bisphosphate nucleotidase</fullName>
        <ecNumber evidence="3">3.1.3.7</ecNumber>
    </recommendedName>
</protein>
<dbReference type="PRINTS" id="PR00377">
    <property type="entry name" value="IMPHPHTASES"/>
</dbReference>
<dbReference type="InterPro" id="IPR000760">
    <property type="entry name" value="Inositol_monophosphatase-like"/>
</dbReference>
<feature type="binding site" evidence="10">
    <location>
        <position position="146"/>
    </location>
    <ligand>
        <name>Mg(2+)</name>
        <dbReference type="ChEBI" id="CHEBI:18420"/>
        <label>1</label>
        <note>catalytic</note>
    </ligand>
</feature>
<dbReference type="EC" id="3.1.3.7" evidence="3"/>
<dbReference type="GO" id="GO:0000103">
    <property type="term" value="P:sulfate assimilation"/>
    <property type="evidence" value="ECO:0007669"/>
    <property type="project" value="TreeGrafter"/>
</dbReference>
<accession>A0A1M2VVT5</accession>
<keyword evidence="12" id="KW-1185">Reference proteome</keyword>
<evidence type="ECO:0000313" key="12">
    <source>
        <dbReference type="Proteomes" id="UP000184267"/>
    </source>
</evidence>
<keyword evidence="5" id="KW-0378">Hydrolase</keyword>
<evidence type="ECO:0000256" key="5">
    <source>
        <dbReference type="ARBA" id="ARBA00022801"/>
    </source>
</evidence>
<name>A0A1M2VVT5_TRAPU</name>
<gene>
    <name evidence="11" type="ORF">TRAPUB_11773</name>
</gene>
<dbReference type="Pfam" id="PF00459">
    <property type="entry name" value="Inositol_P"/>
    <property type="match status" value="1"/>
</dbReference>
<dbReference type="SUPFAM" id="SSF56655">
    <property type="entry name" value="Carbohydrate phosphatase"/>
    <property type="match status" value="1"/>
</dbReference>
<evidence type="ECO:0000256" key="9">
    <source>
        <dbReference type="ARBA" id="ARBA00044484"/>
    </source>
</evidence>
<dbReference type="FunFam" id="3.40.190.80:FF:000003">
    <property type="entry name" value="PAP-specific phosphatase HAL2-like"/>
    <property type="match status" value="1"/>
</dbReference>
<evidence type="ECO:0000256" key="3">
    <source>
        <dbReference type="ARBA" id="ARBA00012633"/>
    </source>
</evidence>
<feature type="binding site" evidence="10">
    <location>
        <position position="293"/>
    </location>
    <ligand>
        <name>Mg(2+)</name>
        <dbReference type="ChEBI" id="CHEBI:18420"/>
        <label>1</label>
        <note>catalytic</note>
    </ligand>
</feature>
<evidence type="ECO:0000256" key="8">
    <source>
        <dbReference type="ARBA" id="ARBA00044479"/>
    </source>
</evidence>
<comment type="catalytic activity">
    <reaction evidence="9">
        <text>3'-phosphoadenylyl sulfate + H2O = adenosine 5'-phosphosulfate + phosphate</text>
        <dbReference type="Rhea" id="RHEA:77639"/>
        <dbReference type="ChEBI" id="CHEBI:15377"/>
        <dbReference type="ChEBI" id="CHEBI:43474"/>
        <dbReference type="ChEBI" id="CHEBI:58243"/>
        <dbReference type="ChEBI" id="CHEBI:58339"/>
        <dbReference type="EC" id="3.1.3.7"/>
    </reaction>
    <physiologicalReaction direction="left-to-right" evidence="9">
        <dbReference type="Rhea" id="RHEA:77640"/>
    </physiologicalReaction>
</comment>
<organism evidence="11 12">
    <name type="scientific">Trametes pubescens</name>
    <name type="common">White-rot fungus</name>
    <dbReference type="NCBI Taxonomy" id="154538"/>
    <lineage>
        <taxon>Eukaryota</taxon>
        <taxon>Fungi</taxon>
        <taxon>Dikarya</taxon>
        <taxon>Basidiomycota</taxon>
        <taxon>Agaricomycotina</taxon>
        <taxon>Agaricomycetes</taxon>
        <taxon>Polyporales</taxon>
        <taxon>Polyporaceae</taxon>
        <taxon>Trametes</taxon>
    </lineage>
</organism>
<evidence type="ECO:0000256" key="2">
    <source>
        <dbReference type="ARBA" id="ARBA00009759"/>
    </source>
</evidence>
<dbReference type="Proteomes" id="UP000184267">
    <property type="component" value="Unassembled WGS sequence"/>
</dbReference>
<comment type="similarity">
    <text evidence="2">Belongs to the inositol monophosphatase superfamily.</text>
</comment>
<evidence type="ECO:0000256" key="10">
    <source>
        <dbReference type="PIRSR" id="PIRSR600760-2"/>
    </source>
</evidence>
<sequence>MSTPTYAAEKQVAIAAVRRACVLTASVFNKLVKQETMTKEDASPVTVGDYAAQAVVNTILGRTFPKDPVVGEEDAADLRQESGKTLRERIVQLASETLAAPLAEGEKEEWGLGPNQAQTSEQLLDAIDRGNYEGGRTGRFWTLDPIDGTKGFLRGEQYAVCLALVVDSRPELGVIGCPNLPVSAADPAGPRGCIFVAVRGQGAYQLALDSPFSAPATRLTIPPSTSETLNFLESVEKAHAKLSFNERVGQVLGITRAPTRMDSQAKYCALARGDGGAYLRMPTGVGYKEKIWDHAAGLILVEEAGGVITDGRGEPLDFGLGRTLGENFGVVAAGKDVHERVIAAIKQAKAEEDVAAQANGSIFKLPPELVRMIFEHFADEQHQFWLVWISTICKALMPEVEAALYRTVAVSSCKNATRLCRALVKRPYRALAVRSLVVYITGGASIKQPLKSALPLLTSLKRLELTVDDPSIFPLLLDAPFRLRTLLTGGYYYPDCVEDILASQPSLQRFSLMFTPRREEPLDLEHARTILRPDILPNLRSLTGWVARFPLTLIKHPYPIVHLALVGATRRDITHAISLFGNTLVTLILIRLIDEQSPPECYWPTYMFRHAHLPKLEYFMVADRYDEHADLPLERETMVIPGLREICPALKTIVWGADGTVIDDLQWDFDGMTSRGWAMTVYARMLFDAIPALERVSIYDDEVAASREVMGEVFTRAEDRTVKGPESASISLDEDMWTLRPET</sequence>
<dbReference type="PROSITE" id="PS00630">
    <property type="entry name" value="IMP_2"/>
    <property type="match status" value="1"/>
</dbReference>
<keyword evidence="6 10" id="KW-0460">Magnesium</keyword>